<dbReference type="InterPro" id="IPR018146">
    <property type="entry name" value="Glyoxalase_1_CS"/>
</dbReference>
<dbReference type="Pfam" id="PF00903">
    <property type="entry name" value="Glyoxalase"/>
    <property type="match status" value="1"/>
</dbReference>
<protein>
    <submittedName>
        <fullName evidence="3">Putative lactoylglutathione lyase</fullName>
    </submittedName>
</protein>
<dbReference type="OrthoDB" id="4825162at2"/>
<organism evidence="3 4">
    <name type="scientific">Ornithinicoccus hortensis</name>
    <dbReference type="NCBI Taxonomy" id="82346"/>
    <lineage>
        <taxon>Bacteria</taxon>
        <taxon>Bacillati</taxon>
        <taxon>Actinomycetota</taxon>
        <taxon>Actinomycetes</taxon>
        <taxon>Micrococcales</taxon>
        <taxon>Intrasporangiaceae</taxon>
        <taxon>Ornithinicoccus</taxon>
    </lineage>
</organism>
<keyword evidence="4" id="KW-1185">Reference proteome</keyword>
<dbReference type="PANTHER" id="PTHR36503:SF1">
    <property type="entry name" value="BLR2520 PROTEIN"/>
    <property type="match status" value="1"/>
</dbReference>
<keyword evidence="3" id="KW-0456">Lyase</keyword>
<feature type="domain" description="VOC" evidence="2">
    <location>
        <begin position="3"/>
        <end position="103"/>
    </location>
</feature>
<dbReference type="GO" id="GO:0046872">
    <property type="term" value="F:metal ion binding"/>
    <property type="evidence" value="ECO:0007669"/>
    <property type="project" value="UniProtKB-KW"/>
</dbReference>
<dbReference type="PROSITE" id="PS51819">
    <property type="entry name" value="VOC"/>
    <property type="match status" value="1"/>
</dbReference>
<proteinExistence type="predicted"/>
<dbReference type="SUPFAM" id="SSF54593">
    <property type="entry name" value="Glyoxalase/Bleomycin resistance protein/Dihydroxybiphenyl dioxygenase"/>
    <property type="match status" value="2"/>
</dbReference>
<name>A0A542YT12_9MICO</name>
<dbReference type="AlphaFoldDB" id="A0A542YT12"/>
<comment type="caution">
    <text evidence="3">The sequence shown here is derived from an EMBL/GenBank/DDBJ whole genome shotgun (WGS) entry which is preliminary data.</text>
</comment>
<dbReference type="EMBL" id="VFOP01000001">
    <property type="protein sequence ID" value="TQL51235.1"/>
    <property type="molecule type" value="Genomic_DNA"/>
</dbReference>
<dbReference type="Gene3D" id="3.10.180.10">
    <property type="entry name" value="2,3-Dihydroxybiphenyl 1,2-Dioxygenase, domain 1"/>
    <property type="match status" value="2"/>
</dbReference>
<keyword evidence="1" id="KW-0479">Metal-binding</keyword>
<dbReference type="InterPro" id="IPR029068">
    <property type="entry name" value="Glyas_Bleomycin-R_OHBP_Dase"/>
</dbReference>
<dbReference type="Proteomes" id="UP000319516">
    <property type="component" value="Unassembled WGS sequence"/>
</dbReference>
<dbReference type="RefSeq" id="WP_141785264.1">
    <property type="nucleotide sequence ID" value="NZ_BAAAIK010000010.1"/>
</dbReference>
<evidence type="ECO:0000313" key="4">
    <source>
        <dbReference type="Proteomes" id="UP000319516"/>
    </source>
</evidence>
<dbReference type="PANTHER" id="PTHR36503">
    <property type="entry name" value="BLR2520 PROTEIN"/>
    <property type="match status" value="1"/>
</dbReference>
<sequence length="209" mass="21941">MNHINHVTLEVADVPAASRFYYEALGLDPETSGIRLREADDSTAGFRGFALSLITSQPADVDLLVRAAVEAGAETLKPPAKSFWGYGAAFRAPDGTVWQVASESKKDHGPASTNVTETVLLLGVVDVKATKRFYADHGLTVGKAFGGKYVEFEAPDGTVKLALYGRRAIGKQVGVSPEGAGSHRIAVASGAGPLTDPDGYVWEAAHDAG</sequence>
<dbReference type="GO" id="GO:0004462">
    <property type="term" value="F:lactoylglutathione lyase activity"/>
    <property type="evidence" value="ECO:0007669"/>
    <property type="project" value="InterPro"/>
</dbReference>
<evidence type="ECO:0000256" key="1">
    <source>
        <dbReference type="ARBA" id="ARBA00022723"/>
    </source>
</evidence>
<evidence type="ECO:0000259" key="2">
    <source>
        <dbReference type="PROSITE" id="PS51819"/>
    </source>
</evidence>
<dbReference type="PROSITE" id="PS00934">
    <property type="entry name" value="GLYOXALASE_I_1"/>
    <property type="match status" value="1"/>
</dbReference>
<reference evidence="3 4" key="1">
    <citation type="submission" date="2019-06" db="EMBL/GenBank/DDBJ databases">
        <title>Sequencing the genomes of 1000 actinobacteria strains.</title>
        <authorList>
            <person name="Klenk H.-P."/>
        </authorList>
    </citation>
    <scope>NUCLEOTIDE SEQUENCE [LARGE SCALE GENOMIC DNA]</scope>
    <source>
        <strain evidence="3 4">DSM 12335</strain>
    </source>
</reference>
<accession>A0A542YT12</accession>
<evidence type="ECO:0000313" key="3">
    <source>
        <dbReference type="EMBL" id="TQL51235.1"/>
    </source>
</evidence>
<dbReference type="InterPro" id="IPR004360">
    <property type="entry name" value="Glyas_Fos-R_dOase_dom"/>
</dbReference>
<gene>
    <name evidence="3" type="ORF">FB467_2374</name>
</gene>
<dbReference type="InterPro" id="IPR037523">
    <property type="entry name" value="VOC_core"/>
</dbReference>